<evidence type="ECO:0000313" key="3">
    <source>
        <dbReference type="Proteomes" id="UP000289738"/>
    </source>
</evidence>
<feature type="transmembrane region" description="Helical" evidence="1">
    <location>
        <begin position="33"/>
        <end position="52"/>
    </location>
</feature>
<proteinExistence type="predicted"/>
<evidence type="ECO:0000256" key="1">
    <source>
        <dbReference type="SAM" id="Phobius"/>
    </source>
</evidence>
<evidence type="ECO:0000313" key="2">
    <source>
        <dbReference type="EMBL" id="RYR69114.1"/>
    </source>
</evidence>
<gene>
    <name evidence="2" type="ORF">Ahy_A03g015644</name>
</gene>
<organism evidence="2 3">
    <name type="scientific">Arachis hypogaea</name>
    <name type="common">Peanut</name>
    <dbReference type="NCBI Taxonomy" id="3818"/>
    <lineage>
        <taxon>Eukaryota</taxon>
        <taxon>Viridiplantae</taxon>
        <taxon>Streptophyta</taxon>
        <taxon>Embryophyta</taxon>
        <taxon>Tracheophyta</taxon>
        <taxon>Spermatophyta</taxon>
        <taxon>Magnoliopsida</taxon>
        <taxon>eudicotyledons</taxon>
        <taxon>Gunneridae</taxon>
        <taxon>Pentapetalae</taxon>
        <taxon>rosids</taxon>
        <taxon>fabids</taxon>
        <taxon>Fabales</taxon>
        <taxon>Fabaceae</taxon>
        <taxon>Papilionoideae</taxon>
        <taxon>50 kb inversion clade</taxon>
        <taxon>dalbergioids sensu lato</taxon>
        <taxon>Dalbergieae</taxon>
        <taxon>Pterocarpus clade</taxon>
        <taxon>Arachis</taxon>
    </lineage>
</organism>
<dbReference type="EMBL" id="SDMP01000003">
    <property type="protein sequence ID" value="RYR69114.1"/>
    <property type="molecule type" value="Genomic_DNA"/>
</dbReference>
<comment type="caution">
    <text evidence="2">The sequence shown here is derived from an EMBL/GenBank/DDBJ whole genome shotgun (WGS) entry which is preliminary data.</text>
</comment>
<protein>
    <submittedName>
        <fullName evidence="2">Uncharacterized protein</fullName>
    </submittedName>
</protein>
<sequence length="88" mass="10612">MWPGDTNYEKFEVYSWPTNIVVDLKKKFYTRSFWQLSGNMLLYLYFYLIIVIHEAGKRLDEFCHKWLTTEAYNDTYAFNINPIPGQTL</sequence>
<keyword evidence="3" id="KW-1185">Reference proteome</keyword>
<dbReference type="Proteomes" id="UP000289738">
    <property type="component" value="Chromosome A03"/>
</dbReference>
<keyword evidence="1" id="KW-0472">Membrane</keyword>
<accession>A0A445E137</accession>
<reference evidence="2 3" key="1">
    <citation type="submission" date="2019-01" db="EMBL/GenBank/DDBJ databases">
        <title>Sequencing of cultivated peanut Arachis hypogaea provides insights into genome evolution and oil improvement.</title>
        <authorList>
            <person name="Chen X."/>
        </authorList>
    </citation>
    <scope>NUCLEOTIDE SEQUENCE [LARGE SCALE GENOMIC DNA]</scope>
    <source>
        <strain evidence="3">cv. Fuhuasheng</strain>
        <tissue evidence="2">Leaves</tissue>
    </source>
</reference>
<keyword evidence="1" id="KW-0812">Transmembrane</keyword>
<name>A0A445E137_ARAHY</name>
<dbReference type="AlphaFoldDB" id="A0A445E137"/>
<keyword evidence="1" id="KW-1133">Transmembrane helix</keyword>